<evidence type="ECO:0000313" key="3">
    <source>
        <dbReference type="EMBL" id="MCU9848337.1"/>
    </source>
</evidence>
<protein>
    <recommendedName>
        <fullName evidence="2">RNA 2',3'-cyclic phosphodiesterase</fullName>
        <shortName evidence="2">RNA 2',3'-CPDase</shortName>
        <ecNumber evidence="2">3.1.4.58</ecNumber>
    </recommendedName>
</protein>
<dbReference type="InterPro" id="IPR004175">
    <property type="entry name" value="RNA_CPDase"/>
</dbReference>
<dbReference type="Pfam" id="PF13563">
    <property type="entry name" value="2_5_RNA_ligase2"/>
    <property type="match status" value="1"/>
</dbReference>
<gene>
    <name evidence="3" type="primary">thpR</name>
    <name evidence="3" type="ORF">OEZ60_09980</name>
</gene>
<comment type="function">
    <text evidence="2">Hydrolyzes RNA 2',3'-cyclic phosphodiester to an RNA 2'-phosphomonoester.</text>
</comment>
<organism evidence="3 4">
    <name type="scientific">Albidovulum salinarum</name>
    <dbReference type="NCBI Taxonomy" id="2984153"/>
    <lineage>
        <taxon>Bacteria</taxon>
        <taxon>Pseudomonadati</taxon>
        <taxon>Pseudomonadota</taxon>
        <taxon>Alphaproteobacteria</taxon>
        <taxon>Rhodobacterales</taxon>
        <taxon>Paracoccaceae</taxon>
        <taxon>Albidovulum</taxon>
    </lineage>
</organism>
<dbReference type="Gene3D" id="3.90.1140.10">
    <property type="entry name" value="Cyclic phosphodiesterase"/>
    <property type="match status" value="1"/>
</dbReference>
<dbReference type="RefSeq" id="WP_263335535.1">
    <property type="nucleotide sequence ID" value="NZ_JAOVQO010000008.1"/>
</dbReference>
<dbReference type="PANTHER" id="PTHR35561:SF1">
    <property type="entry name" value="RNA 2',3'-CYCLIC PHOSPHODIESTERASE"/>
    <property type="match status" value="1"/>
</dbReference>
<evidence type="ECO:0000256" key="1">
    <source>
        <dbReference type="ARBA" id="ARBA00022801"/>
    </source>
</evidence>
<accession>A0ABT2X316</accession>
<feature type="active site" description="Proton acceptor" evidence="2">
    <location>
        <position position="119"/>
    </location>
</feature>
<feature type="short sequence motif" description="HXTX 2" evidence="2">
    <location>
        <begin position="119"/>
        <end position="122"/>
    </location>
</feature>
<dbReference type="EMBL" id="JAOVQO010000008">
    <property type="protein sequence ID" value="MCU9848337.1"/>
    <property type="molecule type" value="Genomic_DNA"/>
</dbReference>
<comment type="catalytic activity">
    <reaction evidence="2">
        <text>a 3'-end 2',3'-cyclophospho-ribonucleotide-RNA + H2O = a 3'-end 2'-phospho-ribonucleotide-RNA + H(+)</text>
        <dbReference type="Rhea" id="RHEA:11828"/>
        <dbReference type="Rhea" id="RHEA-COMP:10464"/>
        <dbReference type="Rhea" id="RHEA-COMP:17353"/>
        <dbReference type="ChEBI" id="CHEBI:15377"/>
        <dbReference type="ChEBI" id="CHEBI:15378"/>
        <dbReference type="ChEBI" id="CHEBI:83064"/>
        <dbReference type="ChEBI" id="CHEBI:173113"/>
        <dbReference type="EC" id="3.1.4.58"/>
    </reaction>
</comment>
<dbReference type="InterPro" id="IPR009097">
    <property type="entry name" value="Cyclic_Pdiesterase"/>
</dbReference>
<comment type="similarity">
    <text evidence="2">Belongs to the 2H phosphoesterase superfamily. ThpR family.</text>
</comment>
<sequence length="180" mass="20029">MRAFLAIPLPESVIDALEDLQADLPFGRLVRPENLHLTLAFLGEEPDEVIEAVHEALLPFRATDFDLELAGLGTFGGREPASLHIAATRSPALRDLHARLRNRLHRAGLMLPRERFAPHVTLARFRRNSPAADHQRLGAFIAARGETRLAPFPVTHFSLFRSILGADAPVYDELARYMLG</sequence>
<dbReference type="NCBIfam" id="TIGR02258">
    <property type="entry name" value="2_5_ligase"/>
    <property type="match status" value="1"/>
</dbReference>
<keyword evidence="1 2" id="KW-0378">Hydrolase</keyword>
<proteinExistence type="inferred from homology"/>
<dbReference type="PANTHER" id="PTHR35561">
    <property type="entry name" value="RNA 2',3'-CYCLIC PHOSPHODIESTERASE"/>
    <property type="match status" value="1"/>
</dbReference>
<dbReference type="SUPFAM" id="SSF55144">
    <property type="entry name" value="LigT-like"/>
    <property type="match status" value="1"/>
</dbReference>
<evidence type="ECO:0000256" key="2">
    <source>
        <dbReference type="HAMAP-Rule" id="MF_01940"/>
    </source>
</evidence>
<dbReference type="EC" id="3.1.4.58" evidence="2"/>
<dbReference type="Proteomes" id="UP001209535">
    <property type="component" value="Unassembled WGS sequence"/>
</dbReference>
<feature type="short sequence motif" description="HXTX 1" evidence="2">
    <location>
        <begin position="36"/>
        <end position="39"/>
    </location>
</feature>
<comment type="caution">
    <text evidence="3">The sequence shown here is derived from an EMBL/GenBank/DDBJ whole genome shotgun (WGS) entry which is preliminary data.</text>
</comment>
<dbReference type="HAMAP" id="MF_01940">
    <property type="entry name" value="RNA_CPDase"/>
    <property type="match status" value="1"/>
</dbReference>
<keyword evidence="4" id="KW-1185">Reference proteome</keyword>
<feature type="active site" description="Proton donor" evidence="2">
    <location>
        <position position="36"/>
    </location>
</feature>
<evidence type="ECO:0000313" key="4">
    <source>
        <dbReference type="Proteomes" id="UP001209535"/>
    </source>
</evidence>
<name>A0ABT2X316_9RHOB</name>
<reference evidence="3 4" key="1">
    <citation type="submission" date="2022-10" db="EMBL/GenBank/DDBJ databases">
        <title>Defluviimonas sp. nov., isolated from ocean surface sediments.</title>
        <authorList>
            <person name="He W."/>
            <person name="Wang L."/>
            <person name="Zhang D.-F."/>
        </authorList>
    </citation>
    <scope>NUCLEOTIDE SEQUENCE [LARGE SCALE GENOMIC DNA]</scope>
    <source>
        <strain evidence="3 4">WL0024</strain>
    </source>
</reference>